<keyword evidence="2" id="KW-0325">Glycoprotein</keyword>
<dbReference type="Proteomes" id="UP001497623">
    <property type="component" value="Unassembled WGS sequence"/>
</dbReference>
<proteinExistence type="predicted"/>
<sequence length="216" mass="24185">CEYNGELYGNNDVIRAEVPTEDCSGCQQLVCQAGIIQWQDCTNCSTRCCFFNGDSYQPGRHIQSACARLVCDGANGKFNYHGLDHECPKCKAYLDPHIVTFDQRWLSYSYQGCGNYSLTQIRSSYNPTLAIYAMFVPCGGWNTLTCVDNVTFKNDKHTIITIGYEHYKIKVQVNGDEYDVSHTSPSIVKIVKTIYPVIAWKNGNCVKLQGSTGILV</sequence>
<comment type="caution">
    <text evidence="4">The sequence shown here is derived from an EMBL/GenBank/DDBJ whole genome shotgun (WGS) entry which is preliminary data.</text>
</comment>
<dbReference type="Pfam" id="PF00094">
    <property type="entry name" value="VWD"/>
    <property type="match status" value="1"/>
</dbReference>
<dbReference type="PROSITE" id="PS51233">
    <property type="entry name" value="VWFD"/>
    <property type="match status" value="1"/>
</dbReference>
<organism evidence="4 5">
    <name type="scientific">Meganyctiphanes norvegica</name>
    <name type="common">Northern krill</name>
    <name type="synonym">Thysanopoda norvegica</name>
    <dbReference type="NCBI Taxonomy" id="48144"/>
    <lineage>
        <taxon>Eukaryota</taxon>
        <taxon>Metazoa</taxon>
        <taxon>Ecdysozoa</taxon>
        <taxon>Arthropoda</taxon>
        <taxon>Crustacea</taxon>
        <taxon>Multicrustacea</taxon>
        <taxon>Malacostraca</taxon>
        <taxon>Eumalacostraca</taxon>
        <taxon>Eucarida</taxon>
        <taxon>Euphausiacea</taxon>
        <taxon>Euphausiidae</taxon>
        <taxon>Meganyctiphanes</taxon>
    </lineage>
</organism>
<dbReference type="InterPro" id="IPR001846">
    <property type="entry name" value="VWF_type-D"/>
</dbReference>
<keyword evidence="5" id="KW-1185">Reference proteome</keyword>
<protein>
    <recommendedName>
        <fullName evidence="3">VWFD domain-containing protein</fullName>
    </recommendedName>
</protein>
<accession>A0AAV2R4Q0</accession>
<keyword evidence="1" id="KW-1015">Disulfide bond</keyword>
<feature type="domain" description="VWFD" evidence="3">
    <location>
        <begin position="88"/>
        <end position="216"/>
    </location>
</feature>
<evidence type="ECO:0000313" key="4">
    <source>
        <dbReference type="EMBL" id="CAL4110884.1"/>
    </source>
</evidence>
<reference evidence="4 5" key="1">
    <citation type="submission" date="2024-05" db="EMBL/GenBank/DDBJ databases">
        <authorList>
            <person name="Wallberg A."/>
        </authorList>
    </citation>
    <scope>NUCLEOTIDE SEQUENCE [LARGE SCALE GENOMIC DNA]</scope>
</reference>
<dbReference type="InterPro" id="IPR050780">
    <property type="entry name" value="Mucin_vWF_Thrombospondin_sf"/>
</dbReference>
<dbReference type="PANTHER" id="PTHR11339">
    <property type="entry name" value="EXTRACELLULAR MATRIX GLYCOPROTEIN RELATED"/>
    <property type="match status" value="1"/>
</dbReference>
<feature type="non-terminal residue" evidence="4">
    <location>
        <position position="216"/>
    </location>
</feature>
<evidence type="ECO:0000313" key="5">
    <source>
        <dbReference type="Proteomes" id="UP001497623"/>
    </source>
</evidence>
<gene>
    <name evidence="4" type="ORF">MNOR_LOCUS19500</name>
</gene>
<dbReference type="EMBL" id="CAXKWB010014513">
    <property type="protein sequence ID" value="CAL4110884.1"/>
    <property type="molecule type" value="Genomic_DNA"/>
</dbReference>
<evidence type="ECO:0000256" key="2">
    <source>
        <dbReference type="ARBA" id="ARBA00023180"/>
    </source>
</evidence>
<evidence type="ECO:0000259" key="3">
    <source>
        <dbReference type="PROSITE" id="PS51233"/>
    </source>
</evidence>
<dbReference type="AlphaFoldDB" id="A0AAV2R4Q0"/>
<name>A0AAV2R4Q0_MEGNR</name>
<feature type="non-terminal residue" evidence="4">
    <location>
        <position position="1"/>
    </location>
</feature>
<evidence type="ECO:0000256" key="1">
    <source>
        <dbReference type="ARBA" id="ARBA00023157"/>
    </source>
</evidence>